<reference evidence="9 10" key="1">
    <citation type="submission" date="2023-03" db="EMBL/GenBank/DDBJ databases">
        <title>Bacillus Genome Sequencing.</title>
        <authorList>
            <person name="Dunlap C."/>
        </authorList>
    </citation>
    <scope>NUCLEOTIDE SEQUENCE [LARGE SCALE GENOMIC DNA]</scope>
    <source>
        <strain evidence="9 10">B-23453</strain>
    </source>
</reference>
<dbReference type="RefSeq" id="WP_083953250.1">
    <property type="nucleotide sequence ID" value="NZ_JARMAB010000044.1"/>
</dbReference>
<proteinExistence type="inferred from homology"/>
<feature type="transmembrane region" description="Helical" evidence="8">
    <location>
        <begin position="338"/>
        <end position="358"/>
    </location>
</feature>
<evidence type="ECO:0000256" key="3">
    <source>
        <dbReference type="ARBA" id="ARBA00022448"/>
    </source>
</evidence>
<feature type="transmembrane region" description="Helical" evidence="8">
    <location>
        <begin position="216"/>
        <end position="241"/>
    </location>
</feature>
<dbReference type="Pfam" id="PF03845">
    <property type="entry name" value="Spore_permease"/>
    <property type="match status" value="1"/>
</dbReference>
<evidence type="ECO:0000256" key="5">
    <source>
        <dbReference type="ARBA" id="ARBA00022692"/>
    </source>
</evidence>
<dbReference type="PANTHER" id="PTHR34975:SF2">
    <property type="entry name" value="SPORE GERMINATION PROTEIN A2"/>
    <property type="match status" value="1"/>
</dbReference>
<feature type="transmembrane region" description="Helical" evidence="8">
    <location>
        <begin position="36"/>
        <end position="61"/>
    </location>
</feature>
<evidence type="ECO:0000256" key="4">
    <source>
        <dbReference type="ARBA" id="ARBA00022544"/>
    </source>
</evidence>
<evidence type="ECO:0000256" key="8">
    <source>
        <dbReference type="SAM" id="Phobius"/>
    </source>
</evidence>
<dbReference type="Proteomes" id="UP001341444">
    <property type="component" value="Unassembled WGS sequence"/>
</dbReference>
<gene>
    <name evidence="9" type="ORF">P4T90_23065</name>
</gene>
<dbReference type="EMBL" id="JARMAB010000044">
    <property type="protein sequence ID" value="MED1205918.1"/>
    <property type="molecule type" value="Genomic_DNA"/>
</dbReference>
<feature type="transmembrane region" description="Helical" evidence="8">
    <location>
        <begin position="185"/>
        <end position="204"/>
    </location>
</feature>
<dbReference type="PANTHER" id="PTHR34975">
    <property type="entry name" value="SPORE GERMINATION PROTEIN A2"/>
    <property type="match status" value="1"/>
</dbReference>
<comment type="subcellular location">
    <subcellularLocation>
        <location evidence="1">Membrane</location>
        <topology evidence="1">Multi-pass membrane protein</topology>
    </subcellularLocation>
</comment>
<comment type="caution">
    <text evidence="9">The sequence shown here is derived from an EMBL/GenBank/DDBJ whole genome shotgun (WGS) entry which is preliminary data.</text>
</comment>
<feature type="transmembrane region" description="Helical" evidence="8">
    <location>
        <begin position="269"/>
        <end position="294"/>
    </location>
</feature>
<dbReference type="NCBIfam" id="TIGR00912">
    <property type="entry name" value="2A0309"/>
    <property type="match status" value="1"/>
</dbReference>
<keyword evidence="4" id="KW-0309">Germination</keyword>
<name>A0ABU6MQJ9_9BACI</name>
<keyword evidence="10" id="KW-1185">Reference proteome</keyword>
<dbReference type="InterPro" id="IPR004761">
    <property type="entry name" value="Spore_GerAB"/>
</dbReference>
<evidence type="ECO:0000256" key="1">
    <source>
        <dbReference type="ARBA" id="ARBA00004141"/>
    </source>
</evidence>
<comment type="similarity">
    <text evidence="2">Belongs to the amino acid-polyamine-organocation (APC) superfamily. Spore germination protein (SGP) (TC 2.A.3.9) family.</text>
</comment>
<organism evidence="9 10">
    <name type="scientific">Heyndrickxia acidicola</name>
    <dbReference type="NCBI Taxonomy" id="209389"/>
    <lineage>
        <taxon>Bacteria</taxon>
        <taxon>Bacillati</taxon>
        <taxon>Bacillota</taxon>
        <taxon>Bacilli</taxon>
        <taxon>Bacillales</taxon>
        <taxon>Bacillaceae</taxon>
        <taxon>Heyndrickxia</taxon>
    </lineage>
</organism>
<keyword evidence="3" id="KW-0813">Transport</keyword>
<feature type="transmembrane region" description="Helical" evidence="8">
    <location>
        <begin position="306"/>
        <end position="326"/>
    </location>
</feature>
<keyword evidence="5 8" id="KW-0812">Transmembrane</keyword>
<keyword evidence="6 8" id="KW-1133">Transmembrane helix</keyword>
<feature type="transmembrane region" description="Helical" evidence="8">
    <location>
        <begin position="12"/>
        <end position="30"/>
    </location>
</feature>
<feature type="transmembrane region" description="Helical" evidence="8">
    <location>
        <begin position="73"/>
        <end position="93"/>
    </location>
</feature>
<accession>A0ABU6MQJ9</accession>
<evidence type="ECO:0000256" key="6">
    <source>
        <dbReference type="ARBA" id="ARBA00022989"/>
    </source>
</evidence>
<feature type="transmembrane region" description="Helical" evidence="8">
    <location>
        <begin position="113"/>
        <end position="131"/>
    </location>
</feature>
<protein>
    <submittedName>
        <fullName evidence="9">GerAB/ArcD/ProY family transporter</fullName>
    </submittedName>
</protein>
<evidence type="ECO:0000313" key="9">
    <source>
        <dbReference type="EMBL" id="MED1205918.1"/>
    </source>
</evidence>
<evidence type="ECO:0000256" key="2">
    <source>
        <dbReference type="ARBA" id="ARBA00007998"/>
    </source>
</evidence>
<keyword evidence="7 8" id="KW-0472">Membrane</keyword>
<feature type="transmembrane region" description="Helical" evidence="8">
    <location>
        <begin position="143"/>
        <end position="165"/>
    </location>
</feature>
<evidence type="ECO:0000313" key="10">
    <source>
        <dbReference type="Proteomes" id="UP001341444"/>
    </source>
</evidence>
<sequence length="375" mass="42257">MGKAKISGYQLFVLIVLFEMGTSLVISLGIQAKQDAWLAILLGSLSGLVLFYIYYRLYLYYPDLILTDYLPKVYGNLLGRFFGLLYIVYFLYLSSRVLRDFGELLLAFAYPETPLFIIHALMVVAIIYGVKRGIEVLARTGEIFFLWLYLLAIAGFVLVIVSGLIDMNHLKPMLEFGIKPILKVVYTQTLYVPFGEMIVFTMILPYLNHPKKAKAICFSSIALSGINLALAMAVNVSVLGADVNQRSPFPLLSTIQEIKVASFLERLDVFFMLALIIGSFFKISLYFYASVEGVASVFKIPDRNRLVYPLGVLLLLFSMAIASDFTEHIKEGLSIVPIYFHLPMQVGLPVLTIIIAFFKNRKKAAKKDEQMMPHS</sequence>
<evidence type="ECO:0000256" key="7">
    <source>
        <dbReference type="ARBA" id="ARBA00023136"/>
    </source>
</evidence>